<dbReference type="EMBL" id="JAAQPH010000022">
    <property type="protein sequence ID" value="NIA71431.1"/>
    <property type="molecule type" value="Genomic_DNA"/>
</dbReference>
<evidence type="ECO:0000256" key="2">
    <source>
        <dbReference type="ARBA" id="ARBA00023125"/>
    </source>
</evidence>
<feature type="domain" description="IclR-ED" evidence="6">
    <location>
        <begin position="91"/>
        <end position="275"/>
    </location>
</feature>
<dbReference type="InterPro" id="IPR036388">
    <property type="entry name" value="WH-like_DNA-bd_sf"/>
</dbReference>
<dbReference type="InterPro" id="IPR050707">
    <property type="entry name" value="HTH_MetabolicPath_Reg"/>
</dbReference>
<dbReference type="Pfam" id="PF01614">
    <property type="entry name" value="IclR_C"/>
    <property type="match status" value="1"/>
</dbReference>
<evidence type="ECO:0000313" key="7">
    <source>
        <dbReference type="EMBL" id="NIA71431.1"/>
    </source>
</evidence>
<sequence length="277" mass="30526">MVISSAPTQKKSKLQQDESAQEKDYRFMTALERGLSVLRIFPPGNRPLGNAEIAKAVGLPKATVTRITFTLTKLGYLRYDTERRKYQLGPGVLSLGYNVLAQMEIRDTARSMMRELADYADASIYLAVPDGTDMVYVEACRAPTSMVIRLGVGSRVPMAQTSIGRCYLAALPKIEREKLLERIAKTYPKTAWTRVRKEALGEIAAAEKRGYAVTIGGWISESNSAGCVIRRGDGYPVYAINVGGLASLVNERRIHSDLGPRLVKLARQIEKAAISLD</sequence>
<dbReference type="GO" id="GO:0045892">
    <property type="term" value="P:negative regulation of DNA-templated transcription"/>
    <property type="evidence" value="ECO:0007669"/>
    <property type="project" value="TreeGrafter"/>
</dbReference>
<evidence type="ECO:0000259" key="5">
    <source>
        <dbReference type="PROSITE" id="PS51077"/>
    </source>
</evidence>
<dbReference type="InterPro" id="IPR005471">
    <property type="entry name" value="Tscrpt_reg_IclR_N"/>
</dbReference>
<accession>A0A967KHM9</accession>
<dbReference type="Proteomes" id="UP000761264">
    <property type="component" value="Unassembled WGS sequence"/>
</dbReference>
<dbReference type="GO" id="GO:0003677">
    <property type="term" value="F:DNA binding"/>
    <property type="evidence" value="ECO:0007669"/>
    <property type="project" value="UniProtKB-KW"/>
</dbReference>
<feature type="region of interest" description="Disordered" evidence="4">
    <location>
        <begin position="1"/>
        <end position="20"/>
    </location>
</feature>
<reference evidence="7" key="1">
    <citation type="submission" date="2020-03" db="EMBL/GenBank/DDBJ databases">
        <title>Genome of Pelagibius litoralis DSM 21314T.</title>
        <authorList>
            <person name="Wang G."/>
        </authorList>
    </citation>
    <scope>NUCLEOTIDE SEQUENCE</scope>
    <source>
        <strain evidence="7">DSM 21314</strain>
    </source>
</reference>
<evidence type="ECO:0000259" key="6">
    <source>
        <dbReference type="PROSITE" id="PS51078"/>
    </source>
</evidence>
<feature type="domain" description="HTH iclR-type" evidence="5">
    <location>
        <begin position="28"/>
        <end position="90"/>
    </location>
</feature>
<dbReference type="SUPFAM" id="SSF46785">
    <property type="entry name" value="Winged helix' DNA-binding domain"/>
    <property type="match status" value="1"/>
</dbReference>
<dbReference type="Pfam" id="PF09339">
    <property type="entry name" value="HTH_IclR"/>
    <property type="match status" value="1"/>
</dbReference>
<dbReference type="FunFam" id="1.10.10.10:FF:000056">
    <property type="entry name" value="IclR family transcriptional regulator"/>
    <property type="match status" value="1"/>
</dbReference>
<dbReference type="PROSITE" id="PS51078">
    <property type="entry name" value="ICLR_ED"/>
    <property type="match status" value="1"/>
</dbReference>
<evidence type="ECO:0000256" key="4">
    <source>
        <dbReference type="SAM" id="MobiDB-lite"/>
    </source>
</evidence>
<keyword evidence="2" id="KW-0238">DNA-binding</keyword>
<dbReference type="SMART" id="SM00346">
    <property type="entry name" value="HTH_ICLR"/>
    <property type="match status" value="1"/>
</dbReference>
<evidence type="ECO:0000256" key="1">
    <source>
        <dbReference type="ARBA" id="ARBA00023015"/>
    </source>
</evidence>
<dbReference type="PANTHER" id="PTHR30136:SF33">
    <property type="entry name" value="TRANSCRIPTIONAL REGULATORY PROTEIN"/>
    <property type="match status" value="1"/>
</dbReference>
<dbReference type="PANTHER" id="PTHR30136">
    <property type="entry name" value="HELIX-TURN-HELIX TRANSCRIPTIONAL REGULATOR, ICLR FAMILY"/>
    <property type="match status" value="1"/>
</dbReference>
<keyword evidence="8" id="KW-1185">Reference proteome</keyword>
<keyword evidence="1" id="KW-0805">Transcription regulation</keyword>
<comment type="caution">
    <text evidence="7">The sequence shown here is derived from an EMBL/GenBank/DDBJ whole genome shotgun (WGS) entry which is preliminary data.</text>
</comment>
<dbReference type="Gene3D" id="1.10.10.10">
    <property type="entry name" value="Winged helix-like DNA-binding domain superfamily/Winged helix DNA-binding domain"/>
    <property type="match status" value="1"/>
</dbReference>
<evidence type="ECO:0000256" key="3">
    <source>
        <dbReference type="ARBA" id="ARBA00023163"/>
    </source>
</evidence>
<dbReference type="PROSITE" id="PS51077">
    <property type="entry name" value="HTH_ICLR"/>
    <property type="match status" value="1"/>
</dbReference>
<dbReference type="Gene3D" id="3.30.450.40">
    <property type="match status" value="1"/>
</dbReference>
<gene>
    <name evidence="7" type="ORF">HBA54_22820</name>
</gene>
<keyword evidence="3" id="KW-0804">Transcription</keyword>
<dbReference type="InterPro" id="IPR036390">
    <property type="entry name" value="WH_DNA-bd_sf"/>
</dbReference>
<name>A0A967KHM9_9PROT</name>
<evidence type="ECO:0000313" key="8">
    <source>
        <dbReference type="Proteomes" id="UP000761264"/>
    </source>
</evidence>
<organism evidence="7 8">
    <name type="scientific">Pelagibius litoralis</name>
    <dbReference type="NCBI Taxonomy" id="374515"/>
    <lineage>
        <taxon>Bacteria</taxon>
        <taxon>Pseudomonadati</taxon>
        <taxon>Pseudomonadota</taxon>
        <taxon>Alphaproteobacteria</taxon>
        <taxon>Rhodospirillales</taxon>
        <taxon>Rhodovibrionaceae</taxon>
        <taxon>Pelagibius</taxon>
    </lineage>
</organism>
<protein>
    <submittedName>
        <fullName evidence="7">IclR family transcriptional regulator</fullName>
    </submittedName>
</protein>
<dbReference type="InterPro" id="IPR014757">
    <property type="entry name" value="Tscrpt_reg_IclR_C"/>
</dbReference>
<proteinExistence type="predicted"/>
<dbReference type="SUPFAM" id="SSF55781">
    <property type="entry name" value="GAF domain-like"/>
    <property type="match status" value="1"/>
</dbReference>
<dbReference type="GO" id="GO:0003700">
    <property type="term" value="F:DNA-binding transcription factor activity"/>
    <property type="evidence" value="ECO:0007669"/>
    <property type="project" value="TreeGrafter"/>
</dbReference>
<dbReference type="AlphaFoldDB" id="A0A967KHM9"/>
<dbReference type="InterPro" id="IPR029016">
    <property type="entry name" value="GAF-like_dom_sf"/>
</dbReference>
<dbReference type="RefSeq" id="WP_167229063.1">
    <property type="nucleotide sequence ID" value="NZ_JAAQPH010000022.1"/>
</dbReference>